<dbReference type="EMBL" id="CP035464">
    <property type="protein sequence ID" value="QAY32594.1"/>
    <property type="molecule type" value="Genomic_DNA"/>
</dbReference>
<feature type="transmembrane region" description="Helical" evidence="7">
    <location>
        <begin position="77"/>
        <end position="99"/>
    </location>
</feature>
<evidence type="ECO:0000256" key="6">
    <source>
        <dbReference type="ARBA" id="ARBA00023136"/>
    </source>
</evidence>
<dbReference type="PANTHER" id="PTHR43744:SF3">
    <property type="entry name" value="LACTOSE TRANSPORT SYSTEM PERMEASE PROTEIN LACG"/>
    <property type="match status" value="1"/>
</dbReference>
<dbReference type="GO" id="GO:0005886">
    <property type="term" value="C:plasma membrane"/>
    <property type="evidence" value="ECO:0007669"/>
    <property type="project" value="UniProtKB-SubCell"/>
</dbReference>
<dbReference type="AlphaFoldDB" id="A0A4P6DVG0"/>
<dbReference type="PANTHER" id="PTHR43744">
    <property type="entry name" value="ABC TRANSPORTER PERMEASE PROTEIN MG189-RELATED-RELATED"/>
    <property type="match status" value="1"/>
</dbReference>
<dbReference type="GO" id="GO:0055085">
    <property type="term" value="P:transmembrane transport"/>
    <property type="evidence" value="ECO:0007669"/>
    <property type="project" value="InterPro"/>
</dbReference>
<dbReference type="PROSITE" id="PS50928">
    <property type="entry name" value="ABC_TM1"/>
    <property type="match status" value="1"/>
</dbReference>
<keyword evidence="3" id="KW-1003">Cell membrane</keyword>
<dbReference type="CDD" id="cd06261">
    <property type="entry name" value="TM_PBP2"/>
    <property type="match status" value="1"/>
</dbReference>
<accession>A0A4P6DVG0</accession>
<dbReference type="KEGG" id="bgx:ESN35_03470"/>
<dbReference type="Gene3D" id="1.10.3720.10">
    <property type="entry name" value="MetI-like"/>
    <property type="match status" value="1"/>
</dbReference>
<dbReference type="InterPro" id="IPR035906">
    <property type="entry name" value="MetI-like_sf"/>
</dbReference>
<evidence type="ECO:0000256" key="3">
    <source>
        <dbReference type="ARBA" id="ARBA00022475"/>
    </source>
</evidence>
<evidence type="ECO:0000256" key="4">
    <source>
        <dbReference type="ARBA" id="ARBA00022692"/>
    </source>
</evidence>
<dbReference type="RefSeq" id="WP_129237085.1">
    <property type="nucleotide sequence ID" value="NZ_CP035464.1"/>
</dbReference>
<dbReference type="Pfam" id="PF00528">
    <property type="entry name" value="BPD_transp_1"/>
    <property type="match status" value="1"/>
</dbReference>
<comment type="subcellular location">
    <subcellularLocation>
        <location evidence="1 7">Cell membrane</location>
        <topology evidence="1 7">Multi-pass membrane protein</topology>
    </subcellularLocation>
</comment>
<comment type="similarity">
    <text evidence="7">Belongs to the binding-protein-dependent transport system permease family.</text>
</comment>
<keyword evidence="5 7" id="KW-1133">Transmembrane helix</keyword>
<evidence type="ECO:0000256" key="1">
    <source>
        <dbReference type="ARBA" id="ARBA00004651"/>
    </source>
</evidence>
<name>A0A4P6DVG0_9BIFI</name>
<proteinExistence type="inferred from homology"/>
<evidence type="ECO:0000256" key="7">
    <source>
        <dbReference type="RuleBase" id="RU363032"/>
    </source>
</evidence>
<evidence type="ECO:0000256" key="2">
    <source>
        <dbReference type="ARBA" id="ARBA00022448"/>
    </source>
</evidence>
<organism evidence="9 10">
    <name type="scientific">Bifidobacterium pullorum subsp. gallinarum</name>
    <dbReference type="NCBI Taxonomy" id="78344"/>
    <lineage>
        <taxon>Bacteria</taxon>
        <taxon>Bacillati</taxon>
        <taxon>Actinomycetota</taxon>
        <taxon>Actinomycetes</taxon>
        <taxon>Bifidobacteriales</taxon>
        <taxon>Bifidobacteriaceae</taxon>
        <taxon>Bifidobacterium</taxon>
    </lineage>
</organism>
<sequence length="277" mass="30608">MHNKHVNVSKVVQYILLVLMFIILIGPMIWQLMLAVKGPGDNIYSVPPYFFPKDFTLDNFIEALNAIPIMTYVRNSAIVAIISVCGNVIGATLAGYALARLKFKGKGVVMAVVFACMMIPVETVIVSQFLIIRGMHLQNTLLSAALPGLIQPINIMLMTNAFRGVPYELEEAAKVDGANVWQRFMQICVPQVIGTATVVAIFSFVGAWNDFLWPLIVLADDSTYTLTVGLNRLRGTFFSDPRLIAAGTILALIPIIIFFLIFQRYFFRGVEQGGVKG</sequence>
<feature type="transmembrane region" description="Helical" evidence="7">
    <location>
        <begin position="184"/>
        <end position="205"/>
    </location>
</feature>
<keyword evidence="2 7" id="KW-0813">Transport</keyword>
<evidence type="ECO:0000259" key="8">
    <source>
        <dbReference type="PROSITE" id="PS50928"/>
    </source>
</evidence>
<protein>
    <submittedName>
        <fullName evidence="9">Carbohydrate ABC transporter permease</fullName>
    </submittedName>
</protein>
<dbReference type="InterPro" id="IPR000515">
    <property type="entry name" value="MetI-like"/>
</dbReference>
<evidence type="ECO:0000313" key="10">
    <source>
        <dbReference type="Proteomes" id="UP000293589"/>
    </source>
</evidence>
<feature type="transmembrane region" description="Helical" evidence="7">
    <location>
        <begin position="12"/>
        <end position="30"/>
    </location>
</feature>
<keyword evidence="4 7" id="KW-0812">Transmembrane</keyword>
<keyword evidence="6 7" id="KW-0472">Membrane</keyword>
<dbReference type="Proteomes" id="UP000293589">
    <property type="component" value="Chromosome"/>
</dbReference>
<gene>
    <name evidence="9" type="ORF">ESN35_03470</name>
</gene>
<evidence type="ECO:0000256" key="5">
    <source>
        <dbReference type="ARBA" id="ARBA00022989"/>
    </source>
</evidence>
<evidence type="ECO:0000313" key="9">
    <source>
        <dbReference type="EMBL" id="QAY32594.1"/>
    </source>
</evidence>
<reference evidence="9 10" key="1">
    <citation type="submission" date="2019-01" db="EMBL/GenBank/DDBJ databases">
        <title>Complete genome sequence of Bifidobacterium gallinarum CACC 514.</title>
        <authorList>
            <person name="Jung M."/>
        </authorList>
    </citation>
    <scope>NUCLEOTIDE SEQUENCE [LARGE SCALE GENOMIC DNA]</scope>
    <source>
        <strain evidence="9 10">CACC 514</strain>
    </source>
</reference>
<feature type="transmembrane region" description="Helical" evidence="7">
    <location>
        <begin position="144"/>
        <end position="163"/>
    </location>
</feature>
<dbReference type="SUPFAM" id="SSF161098">
    <property type="entry name" value="MetI-like"/>
    <property type="match status" value="1"/>
</dbReference>
<feature type="domain" description="ABC transmembrane type-1" evidence="8">
    <location>
        <begin position="73"/>
        <end position="262"/>
    </location>
</feature>
<feature type="transmembrane region" description="Helical" evidence="7">
    <location>
        <begin position="243"/>
        <end position="262"/>
    </location>
</feature>
<feature type="transmembrane region" description="Helical" evidence="7">
    <location>
        <begin position="111"/>
        <end position="132"/>
    </location>
</feature>